<dbReference type="InterPro" id="IPR008936">
    <property type="entry name" value="Rho_GTPase_activation_prot"/>
</dbReference>
<name>B7PUH2_IXOSC</name>
<dbReference type="EMBL" id="ABJB010048686">
    <property type="status" value="NOT_ANNOTATED_CDS"/>
    <property type="molecule type" value="Genomic_DNA"/>
</dbReference>
<dbReference type="VEuPathDB" id="VectorBase:ISCI019271"/>
<gene>
    <name evidence="5" type="ORF">IscW_ISCW019271</name>
</gene>
<dbReference type="Gene3D" id="2.30.29.30">
    <property type="entry name" value="Pleckstrin-homology domain (PH domain)/Phosphotyrosine-binding domain (PTB)"/>
    <property type="match status" value="1"/>
</dbReference>
<dbReference type="AlphaFoldDB" id="B7PUH2"/>
<dbReference type="InterPro" id="IPR047887">
    <property type="entry name" value="ARHGAP20_PH"/>
</dbReference>
<evidence type="ECO:0000259" key="3">
    <source>
        <dbReference type="PROSITE" id="PS50010"/>
    </source>
</evidence>
<dbReference type="HOGENOM" id="CLU_338674_0_0_1"/>
<evidence type="ECO:0000313" key="5">
    <source>
        <dbReference type="EMBL" id="EEC10244.1"/>
    </source>
</evidence>
<dbReference type="EnsemblMetazoa" id="ISCW019271-RA">
    <property type="protein sequence ID" value="ISCW019271-PA"/>
    <property type="gene ID" value="ISCW019271"/>
</dbReference>
<dbReference type="EMBL" id="ABJB010762052">
    <property type="status" value="NOT_ANNOTATED_CDS"/>
    <property type="molecule type" value="Genomic_DNA"/>
</dbReference>
<dbReference type="EMBL" id="ABJB010464595">
    <property type="status" value="NOT_ANNOTATED_CDS"/>
    <property type="molecule type" value="Genomic_DNA"/>
</dbReference>
<evidence type="ECO:0000256" key="2">
    <source>
        <dbReference type="SAM" id="MobiDB-lite"/>
    </source>
</evidence>
<dbReference type="GO" id="GO:0007165">
    <property type="term" value="P:signal transduction"/>
    <property type="evidence" value="ECO:0007669"/>
    <property type="project" value="InterPro"/>
</dbReference>
<reference evidence="6" key="2">
    <citation type="submission" date="2020-05" db="UniProtKB">
        <authorList>
            <consortium name="EnsemblMetazoa"/>
        </authorList>
    </citation>
    <scope>IDENTIFICATION</scope>
    <source>
        <strain evidence="6">wikel</strain>
    </source>
</reference>
<dbReference type="VEuPathDB" id="VectorBase:ISCP_006693"/>
<feature type="compositionally biased region" description="Basic and acidic residues" evidence="2">
    <location>
        <begin position="42"/>
        <end position="55"/>
    </location>
</feature>
<protein>
    <submittedName>
        <fullName evidence="5 6">Rho GTPase regulating protein, putative</fullName>
    </submittedName>
</protein>
<dbReference type="SUPFAM" id="SSF50729">
    <property type="entry name" value="PH domain-like"/>
    <property type="match status" value="1"/>
</dbReference>
<dbReference type="PaxDb" id="6945-B7PUH2"/>
<feature type="domain" description="Rho-GAP" evidence="4">
    <location>
        <begin position="322"/>
        <end position="504"/>
    </location>
</feature>
<dbReference type="Gene3D" id="1.10.555.10">
    <property type="entry name" value="Rho GTPase activation protein"/>
    <property type="match status" value="1"/>
</dbReference>
<keyword evidence="1" id="KW-0343">GTPase activation</keyword>
<dbReference type="SUPFAM" id="SSF48065">
    <property type="entry name" value="DBL homology domain (DH-domain)"/>
    <property type="match status" value="1"/>
</dbReference>
<dbReference type="PROSITE" id="PS50010">
    <property type="entry name" value="DH_2"/>
    <property type="match status" value="1"/>
</dbReference>
<accession>B7PUH2</accession>
<feature type="compositionally biased region" description="Pro residues" evidence="2">
    <location>
        <begin position="724"/>
        <end position="733"/>
    </location>
</feature>
<feature type="region of interest" description="Disordered" evidence="2">
    <location>
        <begin position="804"/>
        <end position="840"/>
    </location>
</feature>
<sequence>MPLERLLQYEQYLSQLASATPKHHPDYNDLSKAAQKAKSMVRRGDSSKEETDLDRIQDLFPSDNLRLHDRDPLSPRKGLLRTKSAAASKLHRALSGKSKSVSDMVSPSKDGGVMVVDGGRLGGNWVRYFIMDGPAQFSIGLQNQERHLFLLSDVLLIAKPKSSGSYKLKEKVRTCEMWLSNCLADVSESTRSVDTSFVIGWPTTNVVVTFRGRGSSYDLCAPLFSHLLETIEVNNTHSTKDCIFLCTQKLDGSFNSEEFQLWVKSGKEESPYPLIGHEYPYCIKMNFMREFMQSSNLDLSCLSDVINATKCVFILRRNYHKVTLNEAEKPKKARRPTIINWPFKKAPSKQSSTDSGGSVSPVVGNLFGQELSKISPSGTLPKPVMEFLGCLPDCLLQRGLYSEWLNVLRVEPEWKKRDFTISLLKRLPPANVELLRHILCVLWHISHRSNENKMPPSNLAVCIGPSLLSAKLVDGYHSITLQSEISEQVPQLVEYLIEHSMDIFGKDFLELFGEAPQKDPSLQDSGAEESDSPHSLQESGSAFRRDDSSIDSLERALMEDSSPKLPNRTKVSLTNLSRDSGLTLSDTQLYTPEDEVEMDNASSALQGMTKSVPHLEAVGVQECIHSRSNGITKLKSVTGQSGQTTVPKLHAGISPSVTHQQAHGASQLPRSHDPSYPFSKVAGSARQLYEESLKIYNEKLDEGSETHHAILVKVDSSDEGISESPPPPLPPKPHQSVHRTVSDGTGIRLRHHPPVHVKDSQLVNRGKCVVVSSFHDRCQNQALYDFPKEISWSVAQLRSLFSKQSTAKDGVNSQPDSLCSGHSRTESVGNTCTGGEESYV</sequence>
<feature type="region of interest" description="Disordered" evidence="2">
    <location>
        <begin position="656"/>
        <end position="676"/>
    </location>
</feature>
<dbReference type="InterPro" id="IPR000219">
    <property type="entry name" value="DH_dom"/>
</dbReference>
<dbReference type="OrthoDB" id="6424757at2759"/>
<dbReference type="InterPro" id="IPR011993">
    <property type="entry name" value="PH-like_dom_sf"/>
</dbReference>
<dbReference type="SMART" id="SM00324">
    <property type="entry name" value="RhoGAP"/>
    <property type="match status" value="1"/>
</dbReference>
<dbReference type="CDD" id="cd13319">
    <property type="entry name" value="PH_RARhoGAP"/>
    <property type="match status" value="1"/>
</dbReference>
<feature type="domain" description="DH" evidence="3">
    <location>
        <begin position="1"/>
        <end position="47"/>
    </location>
</feature>
<dbReference type="PANTHER" id="PTHR23179:SF3">
    <property type="entry name" value="RHO GTPASE-ACTIVATING PROTEIN 20"/>
    <property type="match status" value="1"/>
</dbReference>
<evidence type="ECO:0000259" key="4">
    <source>
        <dbReference type="PROSITE" id="PS50238"/>
    </source>
</evidence>
<keyword evidence="7" id="KW-1185">Reference proteome</keyword>
<feature type="region of interest" description="Disordered" evidence="2">
    <location>
        <begin position="34"/>
        <end position="55"/>
    </location>
</feature>
<dbReference type="GO" id="GO:0005085">
    <property type="term" value="F:guanyl-nucleotide exchange factor activity"/>
    <property type="evidence" value="ECO:0007669"/>
    <property type="project" value="InterPro"/>
</dbReference>
<organism>
    <name type="scientific">Ixodes scapularis</name>
    <name type="common">Black-legged tick</name>
    <name type="synonym">Deer tick</name>
    <dbReference type="NCBI Taxonomy" id="6945"/>
    <lineage>
        <taxon>Eukaryota</taxon>
        <taxon>Metazoa</taxon>
        <taxon>Ecdysozoa</taxon>
        <taxon>Arthropoda</taxon>
        <taxon>Chelicerata</taxon>
        <taxon>Arachnida</taxon>
        <taxon>Acari</taxon>
        <taxon>Parasitiformes</taxon>
        <taxon>Ixodida</taxon>
        <taxon>Ixodoidea</taxon>
        <taxon>Ixodidae</taxon>
        <taxon>Ixodinae</taxon>
        <taxon>Ixodes</taxon>
    </lineage>
</organism>
<dbReference type="Pfam" id="PF22286">
    <property type="entry name" value="RHG20_PH"/>
    <property type="match status" value="1"/>
</dbReference>
<reference evidence="5 7" key="1">
    <citation type="submission" date="2008-03" db="EMBL/GenBank/DDBJ databases">
        <title>Annotation of Ixodes scapularis.</title>
        <authorList>
            <consortium name="Ixodes scapularis Genome Project Consortium"/>
            <person name="Caler E."/>
            <person name="Hannick L.I."/>
            <person name="Bidwell S."/>
            <person name="Joardar V."/>
            <person name="Thiagarajan M."/>
            <person name="Amedeo P."/>
            <person name="Galinsky K.J."/>
            <person name="Schobel S."/>
            <person name="Inman J."/>
            <person name="Hostetler J."/>
            <person name="Miller J."/>
            <person name="Hammond M."/>
            <person name="Megy K."/>
            <person name="Lawson D."/>
            <person name="Kodira C."/>
            <person name="Sutton G."/>
            <person name="Meyer J."/>
            <person name="Hill C.A."/>
            <person name="Birren B."/>
            <person name="Nene V."/>
            <person name="Collins F."/>
            <person name="Alarcon-Chaidez F."/>
            <person name="Wikel S."/>
            <person name="Strausberg R."/>
        </authorList>
    </citation>
    <scope>NUCLEOTIDE SEQUENCE [LARGE SCALE GENOMIC DNA]</scope>
    <source>
        <strain evidence="7">Wikel</strain>
        <strain evidence="5">Wikel colony</strain>
    </source>
</reference>
<proteinExistence type="predicted"/>
<dbReference type="InterPro" id="IPR035899">
    <property type="entry name" value="DBL_dom_sf"/>
</dbReference>
<evidence type="ECO:0000313" key="7">
    <source>
        <dbReference type="Proteomes" id="UP000001555"/>
    </source>
</evidence>
<dbReference type="VEuPathDB" id="VectorBase:ISCW019271"/>
<evidence type="ECO:0000256" key="1">
    <source>
        <dbReference type="ARBA" id="ARBA00022468"/>
    </source>
</evidence>
<feature type="compositionally biased region" description="Polar residues" evidence="2">
    <location>
        <begin position="804"/>
        <end position="833"/>
    </location>
</feature>
<dbReference type="GO" id="GO:0005096">
    <property type="term" value="F:GTPase activator activity"/>
    <property type="evidence" value="ECO:0000318"/>
    <property type="project" value="GO_Central"/>
</dbReference>
<dbReference type="InterPro" id="IPR047888">
    <property type="entry name" value="ARHGAP20_RA"/>
</dbReference>
<dbReference type="InterPro" id="IPR000198">
    <property type="entry name" value="RhoGAP_dom"/>
</dbReference>
<dbReference type="Gene3D" id="1.20.900.10">
    <property type="entry name" value="Dbl homology (DH) domain"/>
    <property type="match status" value="1"/>
</dbReference>
<feature type="region of interest" description="Disordered" evidence="2">
    <location>
        <begin position="716"/>
        <end position="753"/>
    </location>
</feature>
<dbReference type="Proteomes" id="UP000001555">
    <property type="component" value="Unassembled WGS sequence"/>
</dbReference>
<dbReference type="Pfam" id="PF00620">
    <property type="entry name" value="RhoGAP"/>
    <property type="match status" value="1"/>
</dbReference>
<dbReference type="SUPFAM" id="SSF48350">
    <property type="entry name" value="GTPase activation domain, GAP"/>
    <property type="match status" value="1"/>
</dbReference>
<evidence type="ECO:0000313" key="6">
    <source>
        <dbReference type="EnsemblMetazoa" id="ISCW019271-PA"/>
    </source>
</evidence>
<dbReference type="InParanoid" id="B7PUH2"/>
<dbReference type="CDD" id="cd17115">
    <property type="entry name" value="RA_RHG20"/>
    <property type="match status" value="1"/>
</dbReference>
<dbReference type="STRING" id="6945.B7PUH2"/>
<dbReference type="EMBL" id="ABJB010393689">
    <property type="status" value="NOT_ANNOTATED_CDS"/>
    <property type="molecule type" value="Genomic_DNA"/>
</dbReference>
<dbReference type="EMBL" id="DS792357">
    <property type="protein sequence ID" value="EEC10244.1"/>
    <property type="molecule type" value="Genomic_DNA"/>
</dbReference>
<dbReference type="PROSITE" id="PS50238">
    <property type="entry name" value="RHOGAP"/>
    <property type="match status" value="1"/>
</dbReference>
<dbReference type="PANTHER" id="PTHR23179">
    <property type="entry name" value="T-CELL ACTIVATION RHO GTPASE ACTIVATING PROTEIN-RELATED"/>
    <property type="match status" value="1"/>
</dbReference>
<feature type="region of interest" description="Disordered" evidence="2">
    <location>
        <begin position="516"/>
        <end position="548"/>
    </location>
</feature>
<dbReference type="EMBL" id="ABJB010598052">
    <property type="status" value="NOT_ANNOTATED_CDS"/>
    <property type="molecule type" value="Genomic_DNA"/>
</dbReference>